<sequence>MEKKLRPRWQSIVGYESPSRQVSSVAHEDCMWWVIHEDGAQRYSAAHFASREFYPDHRGPKATHAARYRAWDSYFRGLRGVVGAGSIGEIDDSGDNTKRRESTRWRNSYHAKSRFPVLNAPFTGREDPQAFQSPSHVWFSVSSNLCQDRLSCDKGHRQAQRVRVVWGGEVPCDGEAGGR</sequence>
<evidence type="ECO:0000313" key="2">
    <source>
        <dbReference type="Proteomes" id="UP000814140"/>
    </source>
</evidence>
<organism evidence="1 2">
    <name type="scientific">Artomyces pyxidatus</name>
    <dbReference type="NCBI Taxonomy" id="48021"/>
    <lineage>
        <taxon>Eukaryota</taxon>
        <taxon>Fungi</taxon>
        <taxon>Dikarya</taxon>
        <taxon>Basidiomycota</taxon>
        <taxon>Agaricomycotina</taxon>
        <taxon>Agaricomycetes</taxon>
        <taxon>Russulales</taxon>
        <taxon>Auriscalpiaceae</taxon>
        <taxon>Artomyces</taxon>
    </lineage>
</organism>
<comment type="caution">
    <text evidence="1">The sequence shown here is derived from an EMBL/GenBank/DDBJ whole genome shotgun (WGS) entry which is preliminary data.</text>
</comment>
<dbReference type="Proteomes" id="UP000814140">
    <property type="component" value="Unassembled WGS sequence"/>
</dbReference>
<gene>
    <name evidence="1" type="ORF">BV25DRAFT_168251</name>
</gene>
<keyword evidence="2" id="KW-1185">Reference proteome</keyword>
<accession>A0ACB8SIK6</accession>
<dbReference type="EMBL" id="MU277288">
    <property type="protein sequence ID" value="KAI0055536.1"/>
    <property type="molecule type" value="Genomic_DNA"/>
</dbReference>
<proteinExistence type="predicted"/>
<reference evidence="1" key="2">
    <citation type="journal article" date="2022" name="New Phytol.">
        <title>Evolutionary transition to the ectomycorrhizal habit in the genomes of a hyperdiverse lineage of mushroom-forming fungi.</title>
        <authorList>
            <person name="Looney B."/>
            <person name="Miyauchi S."/>
            <person name="Morin E."/>
            <person name="Drula E."/>
            <person name="Courty P.E."/>
            <person name="Kohler A."/>
            <person name="Kuo A."/>
            <person name="LaButti K."/>
            <person name="Pangilinan J."/>
            <person name="Lipzen A."/>
            <person name="Riley R."/>
            <person name="Andreopoulos W."/>
            <person name="He G."/>
            <person name="Johnson J."/>
            <person name="Nolan M."/>
            <person name="Tritt A."/>
            <person name="Barry K.W."/>
            <person name="Grigoriev I.V."/>
            <person name="Nagy L.G."/>
            <person name="Hibbett D."/>
            <person name="Henrissat B."/>
            <person name="Matheny P.B."/>
            <person name="Labbe J."/>
            <person name="Martin F.M."/>
        </authorList>
    </citation>
    <scope>NUCLEOTIDE SEQUENCE</scope>
    <source>
        <strain evidence="1">HHB10654</strain>
    </source>
</reference>
<name>A0ACB8SIK6_9AGAM</name>
<reference evidence="1" key="1">
    <citation type="submission" date="2021-03" db="EMBL/GenBank/DDBJ databases">
        <authorList>
            <consortium name="DOE Joint Genome Institute"/>
            <person name="Ahrendt S."/>
            <person name="Looney B.P."/>
            <person name="Miyauchi S."/>
            <person name="Morin E."/>
            <person name="Drula E."/>
            <person name="Courty P.E."/>
            <person name="Chicoki N."/>
            <person name="Fauchery L."/>
            <person name="Kohler A."/>
            <person name="Kuo A."/>
            <person name="Labutti K."/>
            <person name="Pangilinan J."/>
            <person name="Lipzen A."/>
            <person name="Riley R."/>
            <person name="Andreopoulos W."/>
            <person name="He G."/>
            <person name="Johnson J."/>
            <person name="Barry K.W."/>
            <person name="Grigoriev I.V."/>
            <person name="Nagy L."/>
            <person name="Hibbett D."/>
            <person name="Henrissat B."/>
            <person name="Matheny P.B."/>
            <person name="Labbe J."/>
            <person name="Martin F."/>
        </authorList>
    </citation>
    <scope>NUCLEOTIDE SEQUENCE</scope>
    <source>
        <strain evidence="1">HHB10654</strain>
    </source>
</reference>
<protein>
    <submittedName>
        <fullName evidence="1">Uncharacterized protein</fullName>
    </submittedName>
</protein>
<evidence type="ECO:0000313" key="1">
    <source>
        <dbReference type="EMBL" id="KAI0055536.1"/>
    </source>
</evidence>